<dbReference type="AlphaFoldDB" id="A0A329RFM2"/>
<evidence type="ECO:0000313" key="5">
    <source>
        <dbReference type="EMBL" id="KAG3204136.1"/>
    </source>
</evidence>
<dbReference type="Proteomes" id="UP000735874">
    <property type="component" value="Unassembled WGS sequence"/>
</dbReference>
<comment type="caution">
    <text evidence="6">The sequence shown here is derived from an EMBL/GenBank/DDBJ whole genome shotgun (WGS) entry which is preliminary data.</text>
</comment>
<sequence length="75" mass="7714">MRFPEVMAIPAGEFRRVELTIHPRQDGSATSPFATVSLAVTLATSSKAPVTSVPAASSADGPASSASLLNVLFAR</sequence>
<gene>
    <name evidence="6" type="ORF">PC110_g20288</name>
    <name evidence="1" type="ORF">PC113_g22894</name>
    <name evidence="2" type="ORF">PC115_g22802</name>
    <name evidence="3" type="ORF">PC117_g25495</name>
    <name evidence="4" type="ORF">PC118_g23025</name>
    <name evidence="5" type="ORF">PC129_g22622</name>
</gene>
<dbReference type="EMBL" id="RCMG01001890">
    <property type="protein sequence ID" value="KAG2818114.1"/>
    <property type="molecule type" value="Genomic_DNA"/>
</dbReference>
<dbReference type="VEuPathDB" id="FungiDB:PC110_g20288"/>
<evidence type="ECO:0000313" key="7">
    <source>
        <dbReference type="Proteomes" id="UP000251314"/>
    </source>
</evidence>
<dbReference type="EMBL" id="MJFZ01001095">
    <property type="protein sequence ID" value="RAW23270.1"/>
    <property type="molecule type" value="Genomic_DNA"/>
</dbReference>
<name>A0A329RFM2_9STRA</name>
<evidence type="ECO:0000313" key="1">
    <source>
        <dbReference type="EMBL" id="KAG2818114.1"/>
    </source>
</evidence>
<evidence type="ECO:0000313" key="6">
    <source>
        <dbReference type="EMBL" id="RAW23270.1"/>
    </source>
</evidence>
<dbReference type="EMBL" id="RCMK01001996">
    <property type="protein sequence ID" value="KAG2885900.1"/>
    <property type="molecule type" value="Genomic_DNA"/>
</dbReference>
<reference evidence="6 7" key="1">
    <citation type="submission" date="2018-01" db="EMBL/GenBank/DDBJ databases">
        <title>Draft genome of the strawberry crown rot pathogen Phytophthora cactorum.</title>
        <authorList>
            <person name="Armitage A.D."/>
            <person name="Lysoe E."/>
            <person name="Nellist C.F."/>
            <person name="Harrison R.J."/>
            <person name="Brurberg M.B."/>
        </authorList>
    </citation>
    <scope>NUCLEOTIDE SEQUENCE [LARGE SCALE GENOMIC DNA]</scope>
    <source>
        <strain evidence="6 7">10300</strain>
    </source>
</reference>
<protein>
    <submittedName>
        <fullName evidence="6">Uncharacterized protein</fullName>
    </submittedName>
</protein>
<evidence type="ECO:0000313" key="2">
    <source>
        <dbReference type="EMBL" id="KAG2879424.1"/>
    </source>
</evidence>
<dbReference type="Proteomes" id="UP000251314">
    <property type="component" value="Unassembled WGS sequence"/>
</dbReference>
<dbReference type="EMBL" id="RCMV01002163">
    <property type="protein sequence ID" value="KAG3204136.1"/>
    <property type="molecule type" value="Genomic_DNA"/>
</dbReference>
<organism evidence="6 7">
    <name type="scientific">Phytophthora cactorum</name>
    <dbReference type="NCBI Taxonomy" id="29920"/>
    <lineage>
        <taxon>Eukaryota</taxon>
        <taxon>Sar</taxon>
        <taxon>Stramenopiles</taxon>
        <taxon>Oomycota</taxon>
        <taxon>Peronosporomycetes</taxon>
        <taxon>Peronosporales</taxon>
        <taxon>Peronosporaceae</taxon>
        <taxon>Phytophthora</taxon>
    </lineage>
</organism>
<dbReference type="Proteomes" id="UP000736787">
    <property type="component" value="Unassembled WGS sequence"/>
</dbReference>
<evidence type="ECO:0000313" key="4">
    <source>
        <dbReference type="EMBL" id="KAG2959432.1"/>
    </source>
</evidence>
<keyword evidence="7" id="KW-1185">Reference proteome</keyword>
<dbReference type="Proteomes" id="UP000760860">
    <property type="component" value="Unassembled WGS sequence"/>
</dbReference>
<dbReference type="EMBL" id="RCML01002002">
    <property type="protein sequence ID" value="KAG2959432.1"/>
    <property type="molecule type" value="Genomic_DNA"/>
</dbReference>
<dbReference type="Proteomes" id="UP000774804">
    <property type="component" value="Unassembled WGS sequence"/>
</dbReference>
<dbReference type="Proteomes" id="UP000697107">
    <property type="component" value="Unassembled WGS sequence"/>
</dbReference>
<accession>A0A329RFM2</accession>
<dbReference type="EMBL" id="RCMI01002008">
    <property type="protein sequence ID" value="KAG2879424.1"/>
    <property type="molecule type" value="Genomic_DNA"/>
</dbReference>
<reference evidence="5" key="2">
    <citation type="submission" date="2018-05" db="EMBL/GenBank/DDBJ databases">
        <title>Effector identification in a new, highly contiguous assembly of the strawberry crown rot pathogen Phytophthora cactorum.</title>
        <authorList>
            <person name="Armitage A.D."/>
            <person name="Nellist C.F."/>
            <person name="Bates H."/>
            <person name="Vickerstaff R.J."/>
            <person name="Harrison R.J."/>
        </authorList>
    </citation>
    <scope>NUCLEOTIDE SEQUENCE</scope>
    <source>
        <strain evidence="1">15-7</strain>
        <strain evidence="2">4032</strain>
        <strain evidence="3">4040</strain>
        <strain evidence="4">P415</strain>
        <strain evidence="5">P421</strain>
    </source>
</reference>
<proteinExistence type="predicted"/>
<evidence type="ECO:0000313" key="3">
    <source>
        <dbReference type="EMBL" id="KAG2885900.1"/>
    </source>
</evidence>